<feature type="compositionally biased region" description="Polar residues" evidence="6">
    <location>
        <begin position="14"/>
        <end position="24"/>
    </location>
</feature>
<evidence type="ECO:0000313" key="11">
    <source>
        <dbReference type="RefSeq" id="XP_027194500.1"/>
    </source>
</evidence>
<dbReference type="Pfam" id="PF13639">
    <property type="entry name" value="zf-RING_2"/>
    <property type="match status" value="1"/>
</dbReference>
<feature type="domain" description="RING-type" evidence="8">
    <location>
        <begin position="1787"/>
        <end position="1832"/>
    </location>
</feature>
<dbReference type="PROSITE" id="PS50053">
    <property type="entry name" value="UBIQUITIN_2"/>
    <property type="match status" value="1"/>
</dbReference>
<feature type="compositionally biased region" description="Polar residues" evidence="6">
    <location>
        <begin position="914"/>
        <end position="935"/>
    </location>
</feature>
<feature type="compositionally biased region" description="Basic and acidic residues" evidence="6">
    <location>
        <begin position="732"/>
        <end position="744"/>
    </location>
</feature>
<feature type="domain" description="CAP-Gly" evidence="9">
    <location>
        <begin position="402"/>
        <end position="455"/>
    </location>
</feature>
<evidence type="ECO:0000256" key="4">
    <source>
        <dbReference type="ARBA" id="ARBA00023186"/>
    </source>
</evidence>
<feature type="compositionally biased region" description="Pro residues" evidence="6">
    <location>
        <begin position="112"/>
        <end position="121"/>
    </location>
</feature>
<dbReference type="SUPFAM" id="SSF54236">
    <property type="entry name" value="Ubiquitin-like"/>
    <property type="match status" value="1"/>
</dbReference>
<feature type="region of interest" description="Disordered" evidence="6">
    <location>
        <begin position="1842"/>
        <end position="1863"/>
    </location>
</feature>
<dbReference type="InterPro" id="IPR001841">
    <property type="entry name" value="Znf_RING"/>
</dbReference>
<feature type="domain" description="Ubiquitin-like" evidence="7">
    <location>
        <begin position="1517"/>
        <end position="1578"/>
    </location>
</feature>
<feature type="region of interest" description="Disordered" evidence="6">
    <location>
        <begin position="49"/>
        <end position="206"/>
    </location>
</feature>
<feature type="compositionally biased region" description="Low complexity" evidence="6">
    <location>
        <begin position="49"/>
        <end position="68"/>
    </location>
</feature>
<dbReference type="Gene3D" id="2.30.30.190">
    <property type="entry name" value="CAP Gly-rich-like domain"/>
    <property type="match status" value="1"/>
</dbReference>
<proteinExistence type="predicted"/>
<dbReference type="InterPro" id="IPR000626">
    <property type="entry name" value="Ubiquitin-like_dom"/>
</dbReference>
<evidence type="ECO:0000256" key="6">
    <source>
        <dbReference type="SAM" id="MobiDB-lite"/>
    </source>
</evidence>
<dbReference type="GO" id="GO:0008270">
    <property type="term" value="F:zinc ion binding"/>
    <property type="evidence" value="ECO:0007669"/>
    <property type="project" value="UniProtKB-KW"/>
</dbReference>
<dbReference type="PROSITE" id="PS50245">
    <property type="entry name" value="CAP_GLY_2"/>
    <property type="match status" value="1"/>
</dbReference>
<dbReference type="RefSeq" id="XP_027194500.1">
    <property type="nucleotide sequence ID" value="XM_027338699.1"/>
</dbReference>
<dbReference type="OrthoDB" id="6623290at2759"/>
<dbReference type="InParanoid" id="A0A6P6XLY7"/>
<feature type="region of interest" description="Disordered" evidence="6">
    <location>
        <begin position="703"/>
        <end position="834"/>
    </location>
</feature>
<dbReference type="SUPFAM" id="SSF57850">
    <property type="entry name" value="RING/U-box"/>
    <property type="match status" value="1"/>
</dbReference>
<evidence type="ECO:0000259" key="8">
    <source>
        <dbReference type="PROSITE" id="PS50089"/>
    </source>
</evidence>
<dbReference type="Gene3D" id="3.30.40.10">
    <property type="entry name" value="Zinc/RING finger domain, C3HC4 (zinc finger)"/>
    <property type="match status" value="1"/>
</dbReference>
<dbReference type="KEGG" id="dpte:113789197"/>
<dbReference type="SUPFAM" id="SSF74924">
    <property type="entry name" value="Cap-Gly domain"/>
    <property type="match status" value="1"/>
</dbReference>
<dbReference type="OMA" id="CKLMENE"/>
<evidence type="ECO:0000256" key="5">
    <source>
        <dbReference type="PROSITE-ProRule" id="PRU00175"/>
    </source>
</evidence>
<feature type="compositionally biased region" description="Pro residues" evidence="6">
    <location>
        <begin position="806"/>
        <end position="815"/>
    </location>
</feature>
<feature type="compositionally biased region" description="Polar residues" evidence="6">
    <location>
        <begin position="767"/>
        <end position="776"/>
    </location>
</feature>
<feature type="compositionally biased region" description="Low complexity" evidence="6">
    <location>
        <begin position="85"/>
        <end position="111"/>
    </location>
</feature>
<accession>A0A6P6XLY7</accession>
<dbReference type="InterPro" id="IPR000938">
    <property type="entry name" value="CAP-Gly_domain"/>
</dbReference>
<feature type="compositionally biased region" description="Basic residues" evidence="6">
    <location>
        <begin position="745"/>
        <end position="762"/>
    </location>
</feature>
<feature type="region of interest" description="Disordered" evidence="6">
    <location>
        <begin position="1"/>
        <end position="34"/>
    </location>
</feature>
<dbReference type="PROSITE" id="PS50089">
    <property type="entry name" value="ZF_RING_2"/>
    <property type="match status" value="1"/>
</dbReference>
<sequence>MNFSKNDENGKYLSDTSQGDSNNVDYGIGNSGDQRDVITHHQLYASSSLLLSPKRLSPRSSSHSVSFSINDSVADGANNNNKNRSSMPSSSSSTTITHQQQQQQHLDSPNMPNLPKPPPNTLPLLDKSIVPGHTNEKSPISHDILNEKSLNEDELPLPPPPPSTISPSTSTTPQPIFKPLSSSKCTTNQSKHQETDNIGGNVSRTNSSGSIPDYLSHKLHSQMNITANILKSKRKSIAVSSMLRHGDHSSSGTNNSLFKQHHHTTLRMVKESYDSSTSTTTSESYHLNDLPTLPAKLATLSKPPITPFFNSSFRRARHSIDVRALPSYLAKKRHSTFGQMLSVLSPTAPEESSSSDDPLFAEPIAPTLSLGERVAWVKSSGPEFGIVRWIGRMPQISSDWTVGIEFDNAIGSGDGTVDGRRYFVAKENFAKFLPISELTKVDNYAGRPRSGTMLSRMSVQLKPGQLISIQRSPTTAVPHCYLNAPHHVGHDVHAPNNRHCQCHSCNHPCAHICKTRKPKGKRWTEDMAHMCHFSSKPHANMCCGGEDLATAFEPIKEPGASWRHSEIISSLRTVPTEMIHQRKSTITQSSINMHAIKETQMLLKKSTSSTKQQNVDHSPNLQRENLDSALLERTGSDLSISSLPSSSSVAEIYIGRSVLTDESDIDSETERSLDSNAKANNKQGFRSLVACFLANSLRLKSMKSYSDKSNHNNKNNKPTDRSHLRRRKYPDKHHLDYHHPQEASHHHHHHHHENKKVRKNRPIQRLGLSSTDTSYNVDIPSSVPNTQPNNSLSSDISHRITDENPSPIPPPPPSLQNPLLASSQSSTTAFSPRFHPCNSKTNFCVSKSSPYRMSEIMQQHHIDGHISEEITNSSSSSTQRNSSDKRTSNYASSENFQSPRRRRNKGPAPKPPKTGSNNQQPTEYSISPVSNTDAISTSCNSFPRSLSNSSMTTNFSSKAEVIITKSPFQQPPNLVRSLSEQKQLNMKNLFNALPSFRSEVNLQEVIPTESEINESEKNEHKHEIIDKSSNKNNDFESIYEIPLCGKELIQKDILPMLPEKTFDPLKVFGCKMNSETKRLESNNQQNSSPNISRSKSMPFAKYTCCVYHWKEYLATMNENHKSDQSVPCPDRELCDLLLVEDLCDCKTDTGFISNLTNALLSPKHSVRFKKSDFDLRTSTTEKSKNGKETIDNLLNEMNSFELIRVMSDSSLTNTTSATTVVEYIHDDQIDNSKSQRNSNDTASVNLKDVFCQTSFKNSPEKFSRRCKHKQCRCRTLRYRNHRKDCRHQYACTLHNEFCTSSATNPLFLATEKKCSNVWLTSSTSDHSLSSLSSSNSTLSETPSAMRTANEMITSNIPLKNHLSPMNLWASPLVTKFSRLSTDDIGNGKKELLENTMQPDRSTISSEKLFKSALSNSLMQTFPVTPHFSSETLKKSADFMPTGFNEAPNEFGNKNDYTWSKCLLSQLEIAIANGDHQRAAILAKELAFKKVNCSLTGKFASGQCEIISSCDSPIVTYLYIDDKISHKGPIPFQLYPSMTVKMLKIKVEKEFDIPGELQQWIFGKNLAINMDASLSTYGITHSGCSIFLQIKMLNENDSRYNLSQASTLATTSGCKLMENETTETNGDLYEKDDDSFYESLRPTDELPPYSTEEILDNKVHVQLVNDEKSTVNYIQNPLASLDFEAINSVSSRTSFNETIHTTSSDQDFQTNSTKSFFYQETDVPPYKNELVFESLNFVNEMLPRVEEENEEELEEYDDDNEIGEFVNNNQDEKNQHCLDKNLIEQFECPRCLKRMDMRDTIILKKCNHTYCRTCLENSIELNEQDQIKCPFCDSDKENKEINDYDETTSTRLDNNQNNNNCNKK</sequence>
<dbReference type="Pfam" id="PF01302">
    <property type="entry name" value="CAP_GLY"/>
    <property type="match status" value="1"/>
</dbReference>
<evidence type="ECO:0000259" key="9">
    <source>
        <dbReference type="PROSITE" id="PS50245"/>
    </source>
</evidence>
<reference evidence="11" key="1">
    <citation type="submission" date="2025-08" db="UniProtKB">
        <authorList>
            <consortium name="RefSeq"/>
        </authorList>
    </citation>
    <scope>IDENTIFICATION</scope>
    <source>
        <strain evidence="11">Airmid</strain>
    </source>
</reference>
<feature type="compositionally biased region" description="Low complexity" evidence="6">
    <location>
        <begin position="869"/>
        <end position="881"/>
    </location>
</feature>
<feature type="compositionally biased region" description="Polar residues" evidence="6">
    <location>
        <begin position="180"/>
        <end position="206"/>
    </location>
</feature>
<dbReference type="Proteomes" id="UP000515146">
    <property type="component" value="Unplaced"/>
</dbReference>
<dbReference type="SMART" id="SM01052">
    <property type="entry name" value="CAP_GLY"/>
    <property type="match status" value="1"/>
</dbReference>
<feature type="region of interest" description="Disordered" evidence="6">
    <location>
        <begin position="603"/>
        <end position="622"/>
    </location>
</feature>
<feature type="compositionally biased region" description="Polar residues" evidence="6">
    <location>
        <begin position="888"/>
        <end position="898"/>
    </location>
</feature>
<feature type="region of interest" description="Disordered" evidence="6">
    <location>
        <begin position="1323"/>
        <end position="1342"/>
    </location>
</feature>
<keyword evidence="3" id="KW-0862">Zinc</keyword>
<feature type="compositionally biased region" description="Polar residues" evidence="6">
    <location>
        <begin position="605"/>
        <end position="622"/>
    </location>
</feature>
<feature type="compositionally biased region" description="Basic and acidic residues" evidence="6">
    <location>
        <begin position="134"/>
        <end position="151"/>
    </location>
</feature>
<protein>
    <submittedName>
        <fullName evidence="11">Uncharacterized protein LOC113789197</fullName>
    </submittedName>
</protein>
<dbReference type="InterPro" id="IPR036859">
    <property type="entry name" value="CAP-Gly_dom_sf"/>
</dbReference>
<keyword evidence="1" id="KW-0479">Metal-binding</keyword>
<feature type="compositionally biased region" description="Low complexity" evidence="6">
    <location>
        <begin position="165"/>
        <end position="175"/>
    </location>
</feature>
<dbReference type="InterPro" id="IPR029071">
    <property type="entry name" value="Ubiquitin-like_domsf"/>
</dbReference>
<feature type="region of interest" description="Disordered" evidence="6">
    <location>
        <begin position="868"/>
        <end position="935"/>
    </location>
</feature>
<dbReference type="SMART" id="SM00184">
    <property type="entry name" value="RING"/>
    <property type="match status" value="1"/>
</dbReference>
<evidence type="ECO:0000256" key="1">
    <source>
        <dbReference type="ARBA" id="ARBA00022723"/>
    </source>
</evidence>
<keyword evidence="2 5" id="KW-0863">Zinc-finger</keyword>
<evidence type="ECO:0000259" key="7">
    <source>
        <dbReference type="PROSITE" id="PS50053"/>
    </source>
</evidence>
<keyword evidence="10" id="KW-1185">Reference proteome</keyword>
<feature type="compositionally biased region" description="Polar residues" evidence="6">
    <location>
        <begin position="782"/>
        <end position="795"/>
    </location>
</feature>
<dbReference type="InterPro" id="IPR013083">
    <property type="entry name" value="Znf_RING/FYVE/PHD"/>
</dbReference>
<evidence type="ECO:0000313" key="10">
    <source>
        <dbReference type="Proteomes" id="UP000515146"/>
    </source>
</evidence>
<feature type="compositionally biased region" description="Basic and acidic residues" evidence="6">
    <location>
        <begin position="1"/>
        <end position="10"/>
    </location>
</feature>
<organism evidence="10 11">
    <name type="scientific">Dermatophagoides pteronyssinus</name>
    <name type="common">European house dust mite</name>
    <dbReference type="NCBI Taxonomy" id="6956"/>
    <lineage>
        <taxon>Eukaryota</taxon>
        <taxon>Metazoa</taxon>
        <taxon>Ecdysozoa</taxon>
        <taxon>Arthropoda</taxon>
        <taxon>Chelicerata</taxon>
        <taxon>Arachnida</taxon>
        <taxon>Acari</taxon>
        <taxon>Acariformes</taxon>
        <taxon>Sarcoptiformes</taxon>
        <taxon>Astigmata</taxon>
        <taxon>Psoroptidia</taxon>
        <taxon>Analgoidea</taxon>
        <taxon>Pyroglyphidae</taxon>
        <taxon>Dermatophagoidinae</taxon>
        <taxon>Dermatophagoides</taxon>
    </lineage>
</organism>
<evidence type="ECO:0000256" key="2">
    <source>
        <dbReference type="ARBA" id="ARBA00022771"/>
    </source>
</evidence>
<dbReference type="InterPro" id="IPR017907">
    <property type="entry name" value="Znf_RING_CS"/>
</dbReference>
<gene>
    <name evidence="11" type="primary">LOC113789197</name>
</gene>
<keyword evidence="4" id="KW-0143">Chaperone</keyword>
<name>A0A6P6XLY7_DERPT</name>
<dbReference type="PROSITE" id="PS00518">
    <property type="entry name" value="ZF_RING_1"/>
    <property type="match status" value="1"/>
</dbReference>
<dbReference type="Gene3D" id="3.10.20.90">
    <property type="entry name" value="Phosphatidylinositol 3-kinase Catalytic Subunit, Chain A, domain 1"/>
    <property type="match status" value="1"/>
</dbReference>
<feature type="compositionally biased region" description="Low complexity" evidence="6">
    <location>
        <begin position="816"/>
        <end position="826"/>
    </location>
</feature>
<feature type="compositionally biased region" description="Low complexity" evidence="6">
    <location>
        <begin position="1853"/>
        <end position="1863"/>
    </location>
</feature>
<evidence type="ECO:0000256" key="3">
    <source>
        <dbReference type="ARBA" id="ARBA00022833"/>
    </source>
</evidence>